<evidence type="ECO:0000256" key="2">
    <source>
        <dbReference type="ARBA" id="ARBA00023125"/>
    </source>
</evidence>
<dbReference type="Proteomes" id="UP000316988">
    <property type="component" value="Unassembled WGS sequence"/>
</dbReference>
<dbReference type="AlphaFoldDB" id="A0A554SFZ7"/>
<comment type="caution">
    <text evidence="6">The sequence shown here is derived from an EMBL/GenBank/DDBJ whole genome shotgun (WGS) entry which is preliminary data.</text>
</comment>
<name>A0A554SFZ7_9ACTN</name>
<reference evidence="6 7" key="1">
    <citation type="submission" date="2019-07" db="EMBL/GenBank/DDBJ databases">
        <authorList>
            <person name="Zhao L.H."/>
        </authorList>
    </citation>
    <scope>NUCLEOTIDE SEQUENCE [LARGE SCALE GENOMIC DNA]</scope>
    <source>
        <strain evidence="6 7">Co35</strain>
    </source>
</reference>
<dbReference type="PRINTS" id="PR00455">
    <property type="entry name" value="HTHTETR"/>
</dbReference>
<evidence type="ECO:0000256" key="4">
    <source>
        <dbReference type="PROSITE-ProRule" id="PRU00335"/>
    </source>
</evidence>
<keyword evidence="3" id="KW-0804">Transcription</keyword>
<protein>
    <submittedName>
        <fullName evidence="6">Helix-turn-helix transcriptional regulator</fullName>
    </submittedName>
</protein>
<dbReference type="InterPro" id="IPR036271">
    <property type="entry name" value="Tet_transcr_reg_TetR-rel_C_sf"/>
</dbReference>
<dbReference type="PANTHER" id="PTHR30055">
    <property type="entry name" value="HTH-TYPE TRANSCRIPTIONAL REGULATOR RUTR"/>
    <property type="match status" value="1"/>
</dbReference>
<dbReference type="InterPro" id="IPR001647">
    <property type="entry name" value="HTH_TetR"/>
</dbReference>
<evidence type="ECO:0000259" key="5">
    <source>
        <dbReference type="PROSITE" id="PS50977"/>
    </source>
</evidence>
<dbReference type="GO" id="GO:0000976">
    <property type="term" value="F:transcription cis-regulatory region binding"/>
    <property type="evidence" value="ECO:0007669"/>
    <property type="project" value="TreeGrafter"/>
</dbReference>
<dbReference type="InterPro" id="IPR009057">
    <property type="entry name" value="Homeodomain-like_sf"/>
</dbReference>
<feature type="domain" description="HTH tetR-type" evidence="5">
    <location>
        <begin position="8"/>
        <end position="68"/>
    </location>
</feature>
<evidence type="ECO:0000256" key="3">
    <source>
        <dbReference type="ARBA" id="ARBA00023163"/>
    </source>
</evidence>
<gene>
    <name evidence="6" type="ORF">FNM00_06100</name>
</gene>
<dbReference type="SUPFAM" id="SSF48498">
    <property type="entry name" value="Tetracyclin repressor-like, C-terminal domain"/>
    <property type="match status" value="1"/>
</dbReference>
<dbReference type="GO" id="GO:0003700">
    <property type="term" value="F:DNA-binding transcription factor activity"/>
    <property type="evidence" value="ECO:0007669"/>
    <property type="project" value="TreeGrafter"/>
</dbReference>
<dbReference type="Pfam" id="PF00440">
    <property type="entry name" value="TetR_N"/>
    <property type="match status" value="1"/>
</dbReference>
<dbReference type="RefSeq" id="WP_143912444.1">
    <property type="nucleotide sequence ID" value="NZ_VLNT01000003.1"/>
</dbReference>
<dbReference type="EMBL" id="VLNT01000003">
    <property type="protein sequence ID" value="TSD65268.1"/>
    <property type="molecule type" value="Genomic_DNA"/>
</dbReference>
<keyword evidence="2 4" id="KW-0238">DNA-binding</keyword>
<keyword evidence="1" id="KW-0805">Transcription regulation</keyword>
<evidence type="ECO:0000313" key="7">
    <source>
        <dbReference type="Proteomes" id="UP000316988"/>
    </source>
</evidence>
<dbReference type="PANTHER" id="PTHR30055:SF234">
    <property type="entry name" value="HTH-TYPE TRANSCRIPTIONAL REGULATOR BETI"/>
    <property type="match status" value="1"/>
</dbReference>
<dbReference type="InterPro" id="IPR050109">
    <property type="entry name" value="HTH-type_TetR-like_transc_reg"/>
</dbReference>
<organism evidence="6 7">
    <name type="scientific">Aeromicrobium piscarium</name>
    <dbReference type="NCBI Taxonomy" id="2590901"/>
    <lineage>
        <taxon>Bacteria</taxon>
        <taxon>Bacillati</taxon>
        <taxon>Actinomycetota</taxon>
        <taxon>Actinomycetes</taxon>
        <taxon>Propionibacteriales</taxon>
        <taxon>Nocardioidaceae</taxon>
        <taxon>Aeromicrobium</taxon>
    </lineage>
</organism>
<evidence type="ECO:0000313" key="6">
    <source>
        <dbReference type="EMBL" id="TSD65268.1"/>
    </source>
</evidence>
<dbReference type="SUPFAM" id="SSF46689">
    <property type="entry name" value="Homeodomain-like"/>
    <property type="match status" value="1"/>
</dbReference>
<accession>A0A554SFZ7</accession>
<dbReference type="PROSITE" id="PS50977">
    <property type="entry name" value="HTH_TETR_2"/>
    <property type="match status" value="1"/>
</dbReference>
<evidence type="ECO:0000256" key="1">
    <source>
        <dbReference type="ARBA" id="ARBA00023015"/>
    </source>
</evidence>
<feature type="DNA-binding region" description="H-T-H motif" evidence="4">
    <location>
        <begin position="31"/>
        <end position="50"/>
    </location>
</feature>
<proteinExistence type="predicted"/>
<sequence length="224" mass="24403">MSPDERRARRAREIVDATRTLFDQRGMREAQIDDIAKKVGINRAIIYRHFTTKEELFAMTLVDYLGELGDRMAEADANAGTPTERLDAQAEAFFAYGTAFPAFVDCAQALLRFRGTDLVDEVSQNRLVELGQAMFQCLDHVVRALEAGNATGEFAVSDPQLLANVLYAQGLGVLNLVGFQKSIRELNSGMPVMADLPLGEVVSWAKRAMVAMAVSPTSAAAGEG</sequence>
<keyword evidence="7" id="KW-1185">Reference proteome</keyword>
<dbReference type="OrthoDB" id="8654052at2"/>
<dbReference type="Gene3D" id="1.10.10.60">
    <property type="entry name" value="Homeodomain-like"/>
    <property type="match status" value="1"/>
</dbReference>
<dbReference type="Gene3D" id="1.10.357.10">
    <property type="entry name" value="Tetracycline Repressor, domain 2"/>
    <property type="match status" value="1"/>
</dbReference>